<dbReference type="GO" id="GO:0005875">
    <property type="term" value="C:microtubule associated complex"/>
    <property type="evidence" value="ECO:0007669"/>
    <property type="project" value="TreeGrafter"/>
</dbReference>
<feature type="region of interest" description="Disordered" evidence="8">
    <location>
        <begin position="222"/>
        <end position="247"/>
    </location>
</feature>
<dbReference type="InterPro" id="IPR036961">
    <property type="entry name" value="Kinesin_motor_dom_sf"/>
</dbReference>
<dbReference type="Proteomes" id="UP000232722">
    <property type="component" value="Unassembled WGS sequence"/>
</dbReference>
<reference evidence="10 14" key="2">
    <citation type="submission" date="2017-09" db="EMBL/GenBank/DDBJ databases">
        <title>Extensive intraspecific genome diversity in a model arbuscular mycorrhizal fungus.</title>
        <authorList>
            <person name="Chen E.C."/>
            <person name="Morin E."/>
            <person name="Beaudet D."/>
            <person name="Noel J."/>
            <person name="Ndikumana S."/>
            <person name="Charron P."/>
            <person name="St-Onge C."/>
            <person name="Giorgi J."/>
            <person name="Grigoriev I.V."/>
            <person name="Roux C."/>
            <person name="Martin F.M."/>
            <person name="Corradi N."/>
        </authorList>
    </citation>
    <scope>NUCLEOTIDE SEQUENCE [LARGE SCALE GENOMIC DNA]</scope>
    <source>
        <strain evidence="10 14">A5</strain>
    </source>
</reference>
<dbReference type="Proteomes" id="UP000233469">
    <property type="component" value="Unassembled WGS sequence"/>
</dbReference>
<dbReference type="PANTHER" id="PTHR47969">
    <property type="entry name" value="CHROMOSOME-ASSOCIATED KINESIN KIF4A-RELATED"/>
    <property type="match status" value="1"/>
</dbReference>
<evidence type="ECO:0000259" key="9">
    <source>
        <dbReference type="PROSITE" id="PS50067"/>
    </source>
</evidence>
<evidence type="ECO:0000313" key="15">
    <source>
        <dbReference type="Proteomes" id="UP000233469"/>
    </source>
</evidence>
<dbReference type="GO" id="GO:0051231">
    <property type="term" value="P:spindle elongation"/>
    <property type="evidence" value="ECO:0007669"/>
    <property type="project" value="TreeGrafter"/>
</dbReference>
<reference evidence="14 15" key="1">
    <citation type="submission" date="2016-04" db="EMBL/GenBank/DDBJ databases">
        <title>Genome analyses suggest a sexual origin of heterokaryosis in a supposedly ancient asexual fungus.</title>
        <authorList>
            <person name="Ropars J."/>
            <person name="Sedzielewska K."/>
            <person name="Noel J."/>
            <person name="Charron P."/>
            <person name="Farinelli L."/>
            <person name="Marton T."/>
            <person name="Kruger M."/>
            <person name="Pelin A."/>
            <person name="Brachmann A."/>
            <person name="Corradi N."/>
        </authorList>
    </citation>
    <scope>NUCLEOTIDE SEQUENCE [LARGE SCALE GENOMIC DNA]</scope>
    <source>
        <strain evidence="10 14">A5</strain>
        <strain evidence="12 15">C2</strain>
    </source>
</reference>
<keyword evidence="3 6" id="KW-0547">Nucleotide-binding</keyword>
<evidence type="ECO:0000313" key="14">
    <source>
        <dbReference type="Proteomes" id="UP000232722"/>
    </source>
</evidence>
<comment type="caution">
    <text evidence="11">The sequence shown here is derived from an EMBL/GenBank/DDBJ whole genome shotgun (WGS) entry which is preliminary data.</text>
</comment>
<reference evidence="13 15" key="3">
    <citation type="submission" date="2017-10" db="EMBL/GenBank/DDBJ databases">
        <title>Extensive intraspecific genome diversity in a model arbuscular mycorrhizal fungus.</title>
        <authorList>
            <person name="Chen E.C.H."/>
            <person name="Morin E."/>
            <person name="Baudet D."/>
            <person name="Noel J."/>
            <person name="Ndikumana S."/>
            <person name="Charron P."/>
            <person name="St-Onge C."/>
            <person name="Giorgi J."/>
            <person name="Grigoriev I.V."/>
            <person name="Roux C."/>
            <person name="Martin F.M."/>
            <person name="Corradi N."/>
        </authorList>
    </citation>
    <scope>NUCLEOTIDE SEQUENCE [LARGE SCALE GENOMIC DNA]</scope>
    <source>
        <strain evidence="11 13">A1</strain>
        <strain evidence="12 15">C2</strain>
    </source>
</reference>
<accession>A0A2N0S890</accession>
<keyword evidence="5" id="KW-0175">Coiled coil</keyword>
<dbReference type="GO" id="GO:0008017">
    <property type="term" value="F:microtubule binding"/>
    <property type="evidence" value="ECO:0007669"/>
    <property type="project" value="InterPro"/>
</dbReference>
<evidence type="ECO:0000256" key="2">
    <source>
        <dbReference type="ARBA" id="ARBA00022490"/>
    </source>
</evidence>
<dbReference type="CDD" id="cd01372">
    <property type="entry name" value="KISc_KIF4"/>
    <property type="match status" value="1"/>
</dbReference>
<evidence type="ECO:0000256" key="5">
    <source>
        <dbReference type="ARBA" id="ARBA00023054"/>
    </source>
</evidence>
<evidence type="ECO:0000313" key="13">
    <source>
        <dbReference type="Proteomes" id="UP000232688"/>
    </source>
</evidence>
<dbReference type="Gene3D" id="3.40.850.10">
    <property type="entry name" value="Kinesin motor domain"/>
    <property type="match status" value="1"/>
</dbReference>
<dbReference type="AlphaFoldDB" id="A0A2N0S890"/>
<dbReference type="InterPro" id="IPR027640">
    <property type="entry name" value="Kinesin-like_fam"/>
</dbReference>
<evidence type="ECO:0000256" key="3">
    <source>
        <dbReference type="ARBA" id="ARBA00022741"/>
    </source>
</evidence>
<dbReference type="PRINTS" id="PR00380">
    <property type="entry name" value="KINESINHEAVY"/>
</dbReference>
<dbReference type="GO" id="GO:0003777">
    <property type="term" value="F:microtubule motor activity"/>
    <property type="evidence" value="ECO:0007669"/>
    <property type="project" value="InterPro"/>
</dbReference>
<evidence type="ECO:0000313" key="12">
    <source>
        <dbReference type="EMBL" id="PKK67912.1"/>
    </source>
</evidence>
<dbReference type="VEuPathDB" id="FungiDB:FUN_009925"/>
<keyword evidence="6 7" id="KW-0505">Motor protein</keyword>
<evidence type="ECO:0000313" key="11">
    <source>
        <dbReference type="EMBL" id="PKC71790.1"/>
    </source>
</evidence>
<dbReference type="InterPro" id="IPR027417">
    <property type="entry name" value="P-loop_NTPase"/>
</dbReference>
<name>A0A2N0S890_9GLOM</name>
<sequence>VRIRPITTQDNLPTRFQRQVLTTSAPNQVVVQADKKQVFSYDYVFGPESTQQDVYDKAIVKLVDNFLEGYNVTILAYGQTSSGKTHTMGTADSHSIPPESKGIIPRAMQTLFSSMNSAHYKSRKFSLKVSFIEIYNEDLIDLLGESFGDSRPQVTIREDTKGNIIWNGLQEMRVNSVDEVMGFLARGSANRQVGATDMNAQSSRSHAIFSVTMIQQKYVGTSATQAPARPGTPSKMLEPKFGLRPQSSMNNLRQSRRFDEGELVTVTSKFHFVDLAGSERLKRSAAVGDRAKEGISINSGLLALGNVISALGDPNKAKHTTHIPYRDSKLTRLLQDSLGGNAQTLMIACASPAEYNLNETVNTLKYANRARNIKNIATVNQEEAGWHDIEHLQNMVLKLRSEIKSLKS</sequence>
<feature type="domain" description="Kinesin motor" evidence="9">
    <location>
        <begin position="1"/>
        <end position="373"/>
    </location>
</feature>
<evidence type="ECO:0000256" key="8">
    <source>
        <dbReference type="SAM" id="MobiDB-lite"/>
    </source>
</evidence>
<dbReference type="PROSITE" id="PS00411">
    <property type="entry name" value="KINESIN_MOTOR_1"/>
    <property type="match status" value="1"/>
</dbReference>
<dbReference type="GO" id="GO:0007052">
    <property type="term" value="P:mitotic spindle organization"/>
    <property type="evidence" value="ECO:0007669"/>
    <property type="project" value="TreeGrafter"/>
</dbReference>
<dbReference type="EMBL" id="LLXH01000150">
    <property type="protein sequence ID" value="PKC71790.1"/>
    <property type="molecule type" value="Genomic_DNA"/>
</dbReference>
<keyword evidence="2" id="KW-0963">Cytoplasm</keyword>
<dbReference type="VEuPathDB" id="FungiDB:RhiirFUN_021729"/>
<evidence type="ECO:0000256" key="1">
    <source>
        <dbReference type="ARBA" id="ARBA00004496"/>
    </source>
</evidence>
<dbReference type="GO" id="GO:0005737">
    <property type="term" value="C:cytoplasm"/>
    <property type="evidence" value="ECO:0007669"/>
    <property type="project" value="UniProtKB-SubCell"/>
</dbReference>
<evidence type="ECO:0000256" key="4">
    <source>
        <dbReference type="ARBA" id="ARBA00022840"/>
    </source>
</evidence>
<dbReference type="GO" id="GO:0005524">
    <property type="term" value="F:ATP binding"/>
    <property type="evidence" value="ECO:0007669"/>
    <property type="project" value="UniProtKB-UniRule"/>
</dbReference>
<evidence type="ECO:0000313" key="10">
    <source>
        <dbReference type="EMBL" id="PKC06950.1"/>
    </source>
</evidence>
<gene>
    <name evidence="11" type="ORF">RhiirA1_322294</name>
    <name evidence="10" type="ORF">RhiirA5_481335</name>
    <name evidence="12" type="ORF">RhiirC2_636974</name>
</gene>
<dbReference type="Pfam" id="PF00225">
    <property type="entry name" value="Kinesin"/>
    <property type="match status" value="1"/>
</dbReference>
<dbReference type="EMBL" id="LLXL01000904">
    <property type="protein sequence ID" value="PKK67912.1"/>
    <property type="molecule type" value="Genomic_DNA"/>
</dbReference>
<dbReference type="GO" id="GO:0007018">
    <property type="term" value="P:microtubule-based movement"/>
    <property type="evidence" value="ECO:0007669"/>
    <property type="project" value="InterPro"/>
</dbReference>
<comment type="similarity">
    <text evidence="6 7">Belongs to the TRAFAC class myosin-kinesin ATPase superfamily. Kinesin family.</text>
</comment>
<feature type="binding site" evidence="6">
    <location>
        <begin position="78"/>
        <end position="85"/>
    </location>
    <ligand>
        <name>ATP</name>
        <dbReference type="ChEBI" id="CHEBI:30616"/>
    </ligand>
</feature>
<dbReference type="GO" id="GO:0005874">
    <property type="term" value="C:microtubule"/>
    <property type="evidence" value="ECO:0007669"/>
    <property type="project" value="UniProtKB-KW"/>
</dbReference>
<dbReference type="InterPro" id="IPR019821">
    <property type="entry name" value="Kinesin_motor_CS"/>
</dbReference>
<feature type="non-terminal residue" evidence="11">
    <location>
        <position position="1"/>
    </location>
</feature>
<organism evidence="11 13">
    <name type="scientific">Rhizophagus irregularis</name>
    <dbReference type="NCBI Taxonomy" id="588596"/>
    <lineage>
        <taxon>Eukaryota</taxon>
        <taxon>Fungi</taxon>
        <taxon>Fungi incertae sedis</taxon>
        <taxon>Mucoromycota</taxon>
        <taxon>Glomeromycotina</taxon>
        <taxon>Glomeromycetes</taxon>
        <taxon>Glomerales</taxon>
        <taxon>Glomeraceae</taxon>
        <taxon>Rhizophagus</taxon>
    </lineage>
</organism>
<protein>
    <recommendedName>
        <fullName evidence="7">Kinesin-like protein</fullName>
    </recommendedName>
</protein>
<dbReference type="EMBL" id="LLXJ01000695">
    <property type="protein sequence ID" value="PKC06950.1"/>
    <property type="molecule type" value="Genomic_DNA"/>
</dbReference>
<dbReference type="VEuPathDB" id="FungiDB:RhiirA1_322294"/>
<comment type="subcellular location">
    <subcellularLocation>
        <location evidence="1">Cytoplasm</location>
    </subcellularLocation>
</comment>
<evidence type="ECO:0000256" key="7">
    <source>
        <dbReference type="RuleBase" id="RU000394"/>
    </source>
</evidence>
<feature type="non-terminal residue" evidence="11">
    <location>
        <position position="408"/>
    </location>
</feature>
<dbReference type="PANTHER" id="PTHR47969:SF15">
    <property type="entry name" value="CHROMOSOME-ASSOCIATED KINESIN KIF4A-RELATED"/>
    <property type="match status" value="1"/>
</dbReference>
<dbReference type="Proteomes" id="UP000232688">
    <property type="component" value="Unassembled WGS sequence"/>
</dbReference>
<keyword evidence="7" id="KW-0493">Microtubule</keyword>
<dbReference type="SMART" id="SM00129">
    <property type="entry name" value="KISc"/>
    <property type="match status" value="1"/>
</dbReference>
<evidence type="ECO:0000256" key="6">
    <source>
        <dbReference type="PROSITE-ProRule" id="PRU00283"/>
    </source>
</evidence>
<keyword evidence="4 6" id="KW-0067">ATP-binding</keyword>
<dbReference type="SUPFAM" id="SSF52540">
    <property type="entry name" value="P-loop containing nucleoside triphosphate hydrolases"/>
    <property type="match status" value="1"/>
</dbReference>
<dbReference type="InterPro" id="IPR001752">
    <property type="entry name" value="Kinesin_motor_dom"/>
</dbReference>
<reference evidence="11 13" key="4">
    <citation type="submission" date="2017-10" db="EMBL/GenBank/DDBJ databases">
        <title>Genome analyses suggest a sexual origin of heterokaryosis in a supposedly ancient asexual fungus.</title>
        <authorList>
            <person name="Corradi N."/>
            <person name="Sedzielewska K."/>
            <person name="Noel J."/>
            <person name="Charron P."/>
            <person name="Farinelli L."/>
            <person name="Marton T."/>
            <person name="Kruger M."/>
            <person name="Pelin A."/>
            <person name="Brachmann A."/>
            <person name="Corradi N."/>
        </authorList>
    </citation>
    <scope>NUCLEOTIDE SEQUENCE [LARGE SCALE GENOMIC DNA]</scope>
    <source>
        <strain evidence="11 13">A1</strain>
    </source>
</reference>
<proteinExistence type="inferred from homology"/>
<dbReference type="PROSITE" id="PS50067">
    <property type="entry name" value="KINESIN_MOTOR_2"/>
    <property type="match status" value="1"/>
</dbReference>